<dbReference type="EMBL" id="DSRU01000017">
    <property type="protein sequence ID" value="HFM96349.1"/>
    <property type="molecule type" value="Genomic_DNA"/>
</dbReference>
<organism evidence="1">
    <name type="scientific">Oscillatoriales cyanobacterium SpSt-418</name>
    <dbReference type="NCBI Taxonomy" id="2282169"/>
    <lineage>
        <taxon>Bacteria</taxon>
        <taxon>Bacillati</taxon>
        <taxon>Cyanobacteriota</taxon>
        <taxon>Cyanophyceae</taxon>
        <taxon>Oscillatoriophycideae</taxon>
        <taxon>Oscillatoriales</taxon>
    </lineage>
</organism>
<gene>
    <name evidence="1" type="ORF">ENR64_01015</name>
</gene>
<dbReference type="AlphaFoldDB" id="A0A7C3KAK5"/>
<evidence type="ECO:0000313" key="1">
    <source>
        <dbReference type="EMBL" id="HFM96349.1"/>
    </source>
</evidence>
<proteinExistence type="predicted"/>
<accession>A0A7C3KAK5</accession>
<name>A0A7C3KAK5_9CYAN</name>
<reference evidence="1" key="1">
    <citation type="journal article" date="2020" name="mSystems">
        <title>Genome- and Community-Level Interaction Insights into Carbon Utilization and Element Cycling Functions of Hydrothermarchaeota in Hydrothermal Sediment.</title>
        <authorList>
            <person name="Zhou Z."/>
            <person name="Liu Y."/>
            <person name="Xu W."/>
            <person name="Pan J."/>
            <person name="Luo Z.H."/>
            <person name="Li M."/>
        </authorList>
    </citation>
    <scope>NUCLEOTIDE SEQUENCE [LARGE SCALE GENOMIC DNA]</scope>
    <source>
        <strain evidence="1">SpSt-418</strain>
    </source>
</reference>
<comment type="caution">
    <text evidence="1">The sequence shown here is derived from an EMBL/GenBank/DDBJ whole genome shotgun (WGS) entry which is preliminary data.</text>
</comment>
<sequence>MAELPTGLLTKYVNFIRTLRDRAAFLLETTPPVICQANFARYRKRMTNNQWLSHYMNLQSSFGELLAWGC</sequence>
<protein>
    <submittedName>
        <fullName evidence="1">Uncharacterized protein</fullName>
    </submittedName>
</protein>